<evidence type="ECO:0000313" key="4">
    <source>
        <dbReference type="EMBL" id="MBF6057793.1"/>
    </source>
</evidence>
<keyword evidence="5" id="KW-1185">Reference proteome</keyword>
<dbReference type="InterPro" id="IPR029058">
    <property type="entry name" value="AB_hydrolase_fold"/>
</dbReference>
<evidence type="ECO:0000256" key="2">
    <source>
        <dbReference type="ARBA" id="ARBA00022801"/>
    </source>
</evidence>
<dbReference type="Proteomes" id="UP001193680">
    <property type="component" value="Unassembled WGS sequence"/>
</dbReference>
<dbReference type="EMBL" id="JACBGI020000007">
    <property type="protein sequence ID" value="MBF6057793.1"/>
    <property type="molecule type" value="Genomic_DNA"/>
</dbReference>
<accession>A0ABS0BVE0</accession>
<protein>
    <submittedName>
        <fullName evidence="4">Alpha/beta hydrolase fold domain-containing protein</fullName>
    </submittedName>
</protein>
<dbReference type="InterPro" id="IPR003140">
    <property type="entry name" value="PLipase/COase/thioEstase"/>
</dbReference>
<organism evidence="4 5">
    <name type="scientific">Thiomicrorhabdus heinhorstiae</name>
    <dbReference type="NCBI Taxonomy" id="2748010"/>
    <lineage>
        <taxon>Bacteria</taxon>
        <taxon>Pseudomonadati</taxon>
        <taxon>Pseudomonadota</taxon>
        <taxon>Gammaproteobacteria</taxon>
        <taxon>Thiotrichales</taxon>
        <taxon>Piscirickettsiaceae</taxon>
        <taxon>Thiomicrorhabdus</taxon>
    </lineage>
</organism>
<dbReference type="Pfam" id="PF02230">
    <property type="entry name" value="Abhydrolase_2"/>
    <property type="match status" value="1"/>
</dbReference>
<evidence type="ECO:0000259" key="3">
    <source>
        <dbReference type="Pfam" id="PF02230"/>
    </source>
</evidence>
<dbReference type="GO" id="GO:0016787">
    <property type="term" value="F:hydrolase activity"/>
    <property type="evidence" value="ECO:0007669"/>
    <property type="project" value="UniProtKB-KW"/>
</dbReference>
<reference evidence="4 5" key="1">
    <citation type="submission" date="2020-06" db="EMBL/GenBank/DDBJ databases">
        <authorList>
            <person name="Scott K."/>
        </authorList>
    </citation>
    <scope>NUCLEOTIDE SEQUENCE [LARGE SCALE GENOMIC DNA]</scope>
    <source>
        <strain evidence="4 5">HH1</strain>
    </source>
</reference>
<name>A0ABS0BVE0_9GAMM</name>
<reference evidence="4 5" key="2">
    <citation type="submission" date="2020-11" db="EMBL/GenBank/DDBJ databases">
        <title>Sulfur oxidizing isolate from Hospital Hole Sinkhole.</title>
        <authorList>
            <person name="Scott K.M."/>
        </authorList>
    </citation>
    <scope>NUCLEOTIDE SEQUENCE [LARGE SCALE GENOMIC DNA]</scope>
    <source>
        <strain evidence="4 5">HH1</strain>
    </source>
</reference>
<comment type="caution">
    <text evidence="4">The sequence shown here is derived from an EMBL/GenBank/DDBJ whole genome shotgun (WGS) entry which is preliminary data.</text>
</comment>
<dbReference type="SUPFAM" id="SSF53474">
    <property type="entry name" value="alpha/beta-Hydrolases"/>
    <property type="match status" value="1"/>
</dbReference>
<comment type="similarity">
    <text evidence="1">Belongs to the AB hydrolase superfamily. AB hydrolase 2 family.</text>
</comment>
<evidence type="ECO:0000256" key="1">
    <source>
        <dbReference type="ARBA" id="ARBA00006499"/>
    </source>
</evidence>
<proteinExistence type="inferred from homology"/>
<evidence type="ECO:0000313" key="5">
    <source>
        <dbReference type="Proteomes" id="UP001193680"/>
    </source>
</evidence>
<dbReference type="Gene3D" id="3.40.50.1820">
    <property type="entry name" value="alpha/beta hydrolase"/>
    <property type="match status" value="1"/>
</dbReference>
<feature type="domain" description="Phospholipase/carboxylesterase/thioesterase" evidence="3">
    <location>
        <begin position="19"/>
        <end position="217"/>
    </location>
</feature>
<dbReference type="InterPro" id="IPR050565">
    <property type="entry name" value="LYPA1-2/EST-like"/>
</dbReference>
<keyword evidence="2 4" id="KW-0378">Hydrolase</keyword>
<dbReference type="RefSeq" id="WP_185977937.1">
    <property type="nucleotide sequence ID" value="NZ_JACBGI020000007.1"/>
</dbReference>
<gene>
    <name evidence="4" type="ORF">H8792_005505</name>
</gene>
<dbReference type="PANTHER" id="PTHR10655:SF17">
    <property type="entry name" value="LYSOPHOSPHOLIPASE-LIKE PROTEIN 1"/>
    <property type="match status" value="1"/>
</dbReference>
<dbReference type="PANTHER" id="PTHR10655">
    <property type="entry name" value="LYSOPHOSPHOLIPASE-RELATED"/>
    <property type="match status" value="1"/>
</dbReference>
<sequence length="224" mass="25044">MSKTPPIVVEPKNKDGNELEAQAAVIWLHGLGADGYDFLGVLPQLNLPTEHHIRFIFPHADEQPVTINGGMRMRSWYDIRSPDLLNDVDADGIRIASYQVYDLIDQQIKAGIDPKKIILAGFSQGGLIALHAGLGYQQSLGGIMALSTYCPMEQQFNMHLEMPIFMVHGTEDSVVPLALAEHAYTALSNRGYQIEWHTYLMGHQVCGQELMDIRAWLFKALDIE</sequence>